<dbReference type="InterPro" id="IPR018392">
    <property type="entry name" value="LysM"/>
</dbReference>
<protein>
    <submittedName>
        <fullName evidence="3">LysM peptidoglycan-binding domain-containing protein</fullName>
    </submittedName>
</protein>
<feature type="compositionally biased region" description="Basic and acidic residues" evidence="1">
    <location>
        <begin position="660"/>
        <end position="676"/>
    </location>
</feature>
<feature type="region of interest" description="Disordered" evidence="1">
    <location>
        <begin position="170"/>
        <end position="220"/>
    </location>
</feature>
<feature type="compositionally biased region" description="Polar residues" evidence="1">
    <location>
        <begin position="195"/>
        <end position="209"/>
    </location>
</feature>
<accession>A0ABV4NUL9</accession>
<keyword evidence="4" id="KW-1185">Reference proteome</keyword>
<comment type="caution">
    <text evidence="3">The sequence shown here is derived from an EMBL/GenBank/DDBJ whole genome shotgun (WGS) entry which is preliminary data.</text>
</comment>
<name>A0ABV4NUL9_9GAMM</name>
<organism evidence="3 4">
    <name type="scientific">Microbulbifer epialgicus</name>
    <dbReference type="NCBI Taxonomy" id="393907"/>
    <lineage>
        <taxon>Bacteria</taxon>
        <taxon>Pseudomonadati</taxon>
        <taxon>Pseudomonadota</taxon>
        <taxon>Gammaproteobacteria</taxon>
        <taxon>Cellvibrionales</taxon>
        <taxon>Microbulbiferaceae</taxon>
        <taxon>Microbulbifer</taxon>
    </lineage>
</organism>
<gene>
    <name evidence="3" type="ORF">ACCI49_00730</name>
</gene>
<dbReference type="EMBL" id="JBGMEK010000001">
    <property type="protein sequence ID" value="MFA0809428.1"/>
    <property type="molecule type" value="Genomic_DNA"/>
</dbReference>
<dbReference type="InterPro" id="IPR036779">
    <property type="entry name" value="LysM_dom_sf"/>
</dbReference>
<dbReference type="PROSITE" id="PS51782">
    <property type="entry name" value="LYSM"/>
    <property type="match status" value="1"/>
</dbReference>
<dbReference type="CDD" id="cd00118">
    <property type="entry name" value="LysM"/>
    <property type="match status" value="1"/>
</dbReference>
<feature type="region of interest" description="Disordered" evidence="1">
    <location>
        <begin position="660"/>
        <end position="687"/>
    </location>
</feature>
<dbReference type="Gene3D" id="3.10.350.10">
    <property type="entry name" value="LysM domain"/>
    <property type="match status" value="1"/>
</dbReference>
<dbReference type="SMART" id="SM00257">
    <property type="entry name" value="LysM"/>
    <property type="match status" value="1"/>
</dbReference>
<dbReference type="RefSeq" id="WP_371837049.1">
    <property type="nucleotide sequence ID" value="NZ_JBGMEK010000001.1"/>
</dbReference>
<proteinExistence type="predicted"/>
<sequence length="687" mass="76385">MVGTKNTQNSREIDISLDGYKEAYKSIVQLRSEFGKKKGYVRKKEPDEQAYHKVKPVFGEFRPSDRSFMEKNTNRGKGADVRLPDGSTVHIENQAQLFDKIVYFNKERGAFYDERLIEKDNPKDYKRLIELNAKLDAAKEAVINSHEDRGKAFKAISSLEKRIKSDFDSLKKQTKETGKSNNKSSSIDDIEKKPVSQSESNDKSFSVKNPDTIDDSVKPEVKKENMEMEELPICKVALSDEAPLSWVREQEEKTKSHMQHMLVLSFLQEDRFSAERAHFYNEVHKRFGRRIENESDAESYIATLMNSQQSDSILRDTAPGAVAATRNYIDNIDIKSSFSFAGYPFERVTPEFQQAIQIAEAYSNRIGGDEGHRSFMLSLKEHKDSFLRGIGDPRISLAISGSLLGMGALVGTGPVGMAIGGLTFANKLLGTEKGKDFQQCLYQSSVNFLEKIGIKPEICDSVSNSIQGLWEKSIGSKWGKVALYGTVALAAVSFGPSALELNSAVAGPEVMPADLSEFNSDSKVTESIPGTTTATEGPKLIVEAPDEQEGISELEQKLSGNPDPILEIAYEVKEGDTLWNIAKDAFIQGNPNAMPTDTQIINMVNEIAEHNEISNPNMIYSGKTLHIPSNLNPSSEIVIGPIDWLQEKAAISKCESRLEGLSDRTEDWRESNKADSEVTTARSLMKV</sequence>
<feature type="compositionally biased region" description="Polar residues" evidence="1">
    <location>
        <begin position="677"/>
        <end position="687"/>
    </location>
</feature>
<evidence type="ECO:0000313" key="3">
    <source>
        <dbReference type="EMBL" id="MFA0809428.1"/>
    </source>
</evidence>
<dbReference type="Proteomes" id="UP001569428">
    <property type="component" value="Unassembled WGS sequence"/>
</dbReference>
<reference evidence="3 4" key="1">
    <citation type="submission" date="2024-08" db="EMBL/GenBank/DDBJ databases">
        <authorList>
            <person name="Ishaq N."/>
        </authorList>
    </citation>
    <scope>NUCLEOTIDE SEQUENCE [LARGE SCALE GENOMIC DNA]</scope>
    <source>
        <strain evidence="3 4">DSM 18651</strain>
    </source>
</reference>
<evidence type="ECO:0000259" key="2">
    <source>
        <dbReference type="PROSITE" id="PS51782"/>
    </source>
</evidence>
<evidence type="ECO:0000256" key="1">
    <source>
        <dbReference type="SAM" id="MobiDB-lite"/>
    </source>
</evidence>
<dbReference type="Pfam" id="PF01476">
    <property type="entry name" value="LysM"/>
    <property type="match status" value="1"/>
</dbReference>
<feature type="domain" description="LysM" evidence="2">
    <location>
        <begin position="568"/>
        <end position="627"/>
    </location>
</feature>
<evidence type="ECO:0000313" key="4">
    <source>
        <dbReference type="Proteomes" id="UP001569428"/>
    </source>
</evidence>